<evidence type="ECO:0000256" key="2">
    <source>
        <dbReference type="ARBA" id="ARBA00011006"/>
    </source>
</evidence>
<evidence type="ECO:0000313" key="9">
    <source>
        <dbReference type="Proteomes" id="UP000222531"/>
    </source>
</evidence>
<dbReference type="GO" id="GO:0005886">
    <property type="term" value="C:plasma membrane"/>
    <property type="evidence" value="ECO:0007669"/>
    <property type="project" value="UniProtKB-SubCell"/>
</dbReference>
<evidence type="ECO:0000256" key="5">
    <source>
        <dbReference type="ARBA" id="ARBA00022989"/>
    </source>
</evidence>
<comment type="similarity">
    <text evidence="2">Belongs to the UPF0410 family.</text>
</comment>
<dbReference type="InterPro" id="IPR007341">
    <property type="entry name" value="Transgly_assoc"/>
</dbReference>
<protein>
    <submittedName>
        <fullName evidence="8">GlsB/YeaQ/YmgE family stress response membrane protein</fullName>
    </submittedName>
</protein>
<keyword evidence="6 7" id="KW-0472">Membrane</keyword>
<gene>
    <name evidence="8" type="ORF">BLA24_10740</name>
</gene>
<dbReference type="PANTHER" id="PTHR33884">
    <property type="entry name" value="UPF0410 PROTEIN YMGE"/>
    <property type="match status" value="1"/>
</dbReference>
<name>A0A2G1XL19_STRCJ</name>
<reference evidence="8 9" key="1">
    <citation type="journal article" date="2017" name="Biochemistry">
        <title>Identification of the Biosynthetic Pathway for the Antibiotic Bicyclomycin.</title>
        <authorList>
            <person name="Patteson J."/>
            <person name="Cai W."/>
            <person name="Johnson R.A."/>
            <person name="Santa Maria K."/>
            <person name="Li B."/>
        </authorList>
    </citation>
    <scope>NUCLEOTIDE SEQUENCE [LARGE SCALE GENOMIC DNA]</scope>
    <source>
        <strain evidence="8 9">ATCC 21532</strain>
    </source>
</reference>
<evidence type="ECO:0000256" key="1">
    <source>
        <dbReference type="ARBA" id="ARBA00004651"/>
    </source>
</evidence>
<evidence type="ECO:0000313" key="8">
    <source>
        <dbReference type="EMBL" id="PHQ51922.1"/>
    </source>
</evidence>
<dbReference type="RefSeq" id="WP_099198820.1">
    <property type="nucleotide sequence ID" value="NZ_JBIRXA010000022.1"/>
</dbReference>
<comment type="subcellular location">
    <subcellularLocation>
        <location evidence="1">Cell membrane</location>
        <topology evidence="1">Multi-pass membrane protein</topology>
    </subcellularLocation>
</comment>
<evidence type="ECO:0000256" key="4">
    <source>
        <dbReference type="ARBA" id="ARBA00022692"/>
    </source>
</evidence>
<dbReference type="OrthoDB" id="9811343at2"/>
<evidence type="ECO:0000256" key="3">
    <source>
        <dbReference type="ARBA" id="ARBA00022475"/>
    </source>
</evidence>
<sequence length="98" mass="10393">MGILAWIIIGLLAGAIAKALMPGKDPGGMLVTMLIGIVGGLLGGFLGKIMFGVESINGFFHLSTWIAAIVGSVIILALYRVFARRNHRHHGHGRHSHA</sequence>
<keyword evidence="9" id="KW-1185">Reference proteome</keyword>
<keyword evidence="5 7" id="KW-1133">Transmembrane helix</keyword>
<dbReference type="EMBL" id="NHZO01000128">
    <property type="protein sequence ID" value="PHQ51922.1"/>
    <property type="molecule type" value="Genomic_DNA"/>
</dbReference>
<evidence type="ECO:0000256" key="7">
    <source>
        <dbReference type="SAM" id="Phobius"/>
    </source>
</evidence>
<keyword evidence="4 7" id="KW-0812">Transmembrane</keyword>
<feature type="transmembrane region" description="Helical" evidence="7">
    <location>
        <begin position="59"/>
        <end position="82"/>
    </location>
</feature>
<accession>A0A2G1XL19</accession>
<dbReference type="Proteomes" id="UP000222531">
    <property type="component" value="Unassembled WGS sequence"/>
</dbReference>
<comment type="caution">
    <text evidence="8">The sequence shown here is derived from an EMBL/GenBank/DDBJ whole genome shotgun (WGS) entry which is preliminary data.</text>
</comment>
<feature type="transmembrane region" description="Helical" evidence="7">
    <location>
        <begin position="27"/>
        <end position="47"/>
    </location>
</feature>
<dbReference type="AlphaFoldDB" id="A0A2G1XL19"/>
<organism evidence="8 9">
    <name type="scientific">Streptomyces cinnamoneus</name>
    <name type="common">Streptoverticillium cinnamoneum</name>
    <dbReference type="NCBI Taxonomy" id="53446"/>
    <lineage>
        <taxon>Bacteria</taxon>
        <taxon>Bacillati</taxon>
        <taxon>Actinomycetota</taxon>
        <taxon>Actinomycetes</taxon>
        <taxon>Kitasatosporales</taxon>
        <taxon>Streptomycetaceae</taxon>
        <taxon>Streptomyces</taxon>
        <taxon>Streptomyces cinnamoneus group</taxon>
    </lineage>
</organism>
<proteinExistence type="inferred from homology"/>
<keyword evidence="3" id="KW-1003">Cell membrane</keyword>
<dbReference type="PANTHER" id="PTHR33884:SF3">
    <property type="entry name" value="UPF0410 PROTEIN YMGE"/>
    <property type="match status" value="1"/>
</dbReference>
<evidence type="ECO:0000256" key="6">
    <source>
        <dbReference type="ARBA" id="ARBA00023136"/>
    </source>
</evidence>
<dbReference type="Pfam" id="PF04226">
    <property type="entry name" value="Transgly_assoc"/>
    <property type="match status" value="1"/>
</dbReference>